<evidence type="ECO:0000256" key="1">
    <source>
        <dbReference type="ARBA" id="ARBA00006642"/>
    </source>
</evidence>
<keyword evidence="7" id="KW-0457">Lysine biosynthesis</keyword>
<comment type="catalytic activity">
    <reaction evidence="11">
        <text>(S)-2,3,4,5-tetrahydrodipicolinate + NAD(+) + H2O = (2S,4S)-4-hydroxy-2,3,4,5-tetrahydrodipicolinate + NADH + H(+)</text>
        <dbReference type="Rhea" id="RHEA:35323"/>
        <dbReference type="ChEBI" id="CHEBI:15377"/>
        <dbReference type="ChEBI" id="CHEBI:15378"/>
        <dbReference type="ChEBI" id="CHEBI:16845"/>
        <dbReference type="ChEBI" id="CHEBI:57540"/>
        <dbReference type="ChEBI" id="CHEBI:57945"/>
        <dbReference type="ChEBI" id="CHEBI:67139"/>
        <dbReference type="EC" id="1.17.1.8"/>
    </reaction>
</comment>
<dbReference type="Pfam" id="PF05173">
    <property type="entry name" value="DapB_C"/>
    <property type="match status" value="1"/>
</dbReference>
<keyword evidence="2" id="KW-0028">Amino-acid biosynthesis</keyword>
<comment type="catalytic activity">
    <reaction evidence="10">
        <text>(S)-2,3,4,5-tetrahydrodipicolinate + NADP(+) + H2O = (2S,4S)-4-hydroxy-2,3,4,5-tetrahydrodipicolinate + NADPH + H(+)</text>
        <dbReference type="Rhea" id="RHEA:35331"/>
        <dbReference type="ChEBI" id="CHEBI:15377"/>
        <dbReference type="ChEBI" id="CHEBI:15378"/>
        <dbReference type="ChEBI" id="CHEBI:16845"/>
        <dbReference type="ChEBI" id="CHEBI:57783"/>
        <dbReference type="ChEBI" id="CHEBI:58349"/>
        <dbReference type="ChEBI" id="CHEBI:67139"/>
        <dbReference type="EC" id="1.17.1.8"/>
    </reaction>
</comment>
<organism evidence="14 15">
    <name type="scientific">Azonexus hydrophilus</name>
    <dbReference type="NCBI Taxonomy" id="418702"/>
    <lineage>
        <taxon>Bacteria</taxon>
        <taxon>Pseudomonadati</taxon>
        <taxon>Pseudomonadota</taxon>
        <taxon>Betaproteobacteria</taxon>
        <taxon>Rhodocyclales</taxon>
        <taxon>Azonexaceae</taxon>
        <taxon>Azonexus</taxon>
    </lineage>
</organism>
<evidence type="ECO:0000256" key="4">
    <source>
        <dbReference type="ARBA" id="ARBA00022915"/>
    </source>
</evidence>
<evidence type="ECO:0000256" key="3">
    <source>
        <dbReference type="ARBA" id="ARBA00022857"/>
    </source>
</evidence>
<keyword evidence="4" id="KW-0220">Diaminopimelate biosynthesis</keyword>
<evidence type="ECO:0000256" key="8">
    <source>
        <dbReference type="ARBA" id="ARBA00037922"/>
    </source>
</evidence>
<evidence type="ECO:0000256" key="2">
    <source>
        <dbReference type="ARBA" id="ARBA00022605"/>
    </source>
</evidence>
<dbReference type="Gene3D" id="3.30.360.10">
    <property type="entry name" value="Dihydrodipicolinate Reductase, domain 2"/>
    <property type="match status" value="1"/>
</dbReference>
<keyword evidence="15" id="KW-1185">Reference proteome</keyword>
<dbReference type="SUPFAM" id="SSF51735">
    <property type="entry name" value="NAD(P)-binding Rossmann-fold domains"/>
    <property type="match status" value="1"/>
</dbReference>
<dbReference type="Pfam" id="PF01113">
    <property type="entry name" value="DapB_N"/>
    <property type="match status" value="1"/>
</dbReference>
<accession>A0ABZ2XBT3</accession>
<dbReference type="PANTHER" id="PTHR20836">
    <property type="entry name" value="DIHYDRODIPICOLINATE REDUCTASE"/>
    <property type="match status" value="1"/>
</dbReference>
<dbReference type="PIRSF" id="PIRSF000161">
    <property type="entry name" value="DHPR"/>
    <property type="match status" value="1"/>
</dbReference>
<dbReference type="InterPro" id="IPR022663">
    <property type="entry name" value="DapB_C"/>
</dbReference>
<dbReference type="InterPro" id="IPR023940">
    <property type="entry name" value="DHDPR_bac"/>
</dbReference>
<comment type="similarity">
    <text evidence="1">Belongs to the DapB family.</text>
</comment>
<gene>
    <name evidence="14" type="ORF">AADV58_08945</name>
</gene>
<keyword evidence="3" id="KW-0521">NADP</keyword>
<dbReference type="InterPro" id="IPR000846">
    <property type="entry name" value="DapB_N"/>
</dbReference>
<reference evidence="14 15" key="1">
    <citation type="submission" date="2024-04" db="EMBL/GenBank/DDBJ databases">
        <title>Dissimilatory iodate-reducing microorganisms contribute to the enrichment of iodine in groundwater.</title>
        <authorList>
            <person name="Jiang Z."/>
        </authorList>
    </citation>
    <scope>NUCLEOTIDE SEQUENCE [LARGE SCALE GENOMIC DNA]</scope>
    <source>
        <strain evidence="14 15">NCP973</strain>
    </source>
</reference>
<proteinExistence type="inferred from homology"/>
<evidence type="ECO:0000313" key="15">
    <source>
        <dbReference type="Proteomes" id="UP001479520"/>
    </source>
</evidence>
<dbReference type="InterPro" id="IPR036291">
    <property type="entry name" value="NAD(P)-bd_dom_sf"/>
</dbReference>
<keyword evidence="5" id="KW-0560">Oxidoreductase</keyword>
<feature type="domain" description="Dihydrodipicolinate reductase C-terminal" evidence="13">
    <location>
        <begin position="125"/>
        <end position="233"/>
    </location>
</feature>
<evidence type="ECO:0000259" key="12">
    <source>
        <dbReference type="Pfam" id="PF01113"/>
    </source>
</evidence>
<dbReference type="SUPFAM" id="SSF55347">
    <property type="entry name" value="Glyceraldehyde-3-phosphate dehydrogenase-like, C-terminal domain"/>
    <property type="match status" value="1"/>
</dbReference>
<dbReference type="Gene3D" id="3.40.50.720">
    <property type="entry name" value="NAD(P)-binding Rossmann-like Domain"/>
    <property type="match status" value="1"/>
</dbReference>
<evidence type="ECO:0000256" key="9">
    <source>
        <dbReference type="ARBA" id="ARBA00038983"/>
    </source>
</evidence>
<evidence type="ECO:0000259" key="13">
    <source>
        <dbReference type="Pfam" id="PF05173"/>
    </source>
</evidence>
<evidence type="ECO:0000256" key="10">
    <source>
        <dbReference type="ARBA" id="ARBA00049080"/>
    </source>
</evidence>
<evidence type="ECO:0000256" key="11">
    <source>
        <dbReference type="ARBA" id="ARBA00049396"/>
    </source>
</evidence>
<feature type="domain" description="Dihydrodipicolinate reductase N-terminal" evidence="12">
    <location>
        <begin position="3"/>
        <end position="118"/>
    </location>
</feature>
<sequence>MTRIGLIGYGKAGQAVASVLREDPRFELCWIARRSGAPAEDIDVPVTRLDKDSFPGWLDTHPVDGIIDFSDAASIHLYGEAVRQRGIMVVTAISGYSEETMDYIRSLGRDIRVMSSPNITLGINFLLLAAKILRRIAPFADVEIVEQHFRDKPEISGTARRIAEVLDVETDHITSLRLGGIVGRHEVIFGFPYQTVRLIHDSIRREAFGTGAAFAIEQLAQCDKGFYTLDNLLLRLIRDELQNEETLNAALAASRDSSSRADRVLS</sequence>
<name>A0ABZ2XBT3_9RHOO</name>
<protein>
    <recommendedName>
        <fullName evidence="9">4-hydroxy-tetrahydrodipicolinate reductase</fullName>
        <ecNumber evidence="9">1.17.1.8</ecNumber>
    </recommendedName>
</protein>
<dbReference type="Proteomes" id="UP001479520">
    <property type="component" value="Chromosome"/>
</dbReference>
<evidence type="ECO:0000256" key="5">
    <source>
        <dbReference type="ARBA" id="ARBA00023002"/>
    </source>
</evidence>
<evidence type="ECO:0000256" key="7">
    <source>
        <dbReference type="ARBA" id="ARBA00023154"/>
    </source>
</evidence>
<dbReference type="EMBL" id="CP151406">
    <property type="protein sequence ID" value="WZJ20089.1"/>
    <property type="molecule type" value="Genomic_DNA"/>
</dbReference>
<dbReference type="RefSeq" id="WP_341742935.1">
    <property type="nucleotide sequence ID" value="NZ_CP151406.1"/>
</dbReference>
<dbReference type="EC" id="1.17.1.8" evidence="9"/>
<evidence type="ECO:0000256" key="6">
    <source>
        <dbReference type="ARBA" id="ARBA00023027"/>
    </source>
</evidence>
<dbReference type="PANTHER" id="PTHR20836:SF0">
    <property type="entry name" value="4-HYDROXY-TETRAHYDRODIPICOLINATE REDUCTASE 1, CHLOROPLASTIC-RELATED"/>
    <property type="match status" value="1"/>
</dbReference>
<comment type="pathway">
    <text evidence="8">Amino-acid biosynthesis; L-lysine biosynthesis via DAP pathway; (S)-tetrahydrodipicolinate from L-aspartate: step 4/4.</text>
</comment>
<keyword evidence="6" id="KW-0520">NAD</keyword>
<evidence type="ECO:0000313" key="14">
    <source>
        <dbReference type="EMBL" id="WZJ20089.1"/>
    </source>
</evidence>